<evidence type="ECO:0008006" key="5">
    <source>
        <dbReference type="Google" id="ProtNLM"/>
    </source>
</evidence>
<dbReference type="PANTHER" id="PTHR31332:SF0">
    <property type="entry name" value="7-HYDROXYMETHYL CHLOROPHYLL A REDUCTASE, CHLOROPLASTIC"/>
    <property type="match status" value="1"/>
</dbReference>
<name>A0AAW1NRM9_9CHLO</name>
<dbReference type="InterPro" id="IPR007525">
    <property type="entry name" value="FrhB_FdhB_C"/>
</dbReference>
<dbReference type="InterPro" id="IPR045220">
    <property type="entry name" value="FRHB/FDHB/HCAR-like"/>
</dbReference>
<protein>
    <recommendedName>
        <fullName evidence="5">Coenzyme F420 hydrogenase</fullName>
    </recommendedName>
</protein>
<sequence length="457" mass="51213">MQHAWQTTSRGQVLHRDRLCCCTQAATTTAKPVREDWRVKSKPIQPGKSYPAKELCSNCGLCDTYYVAHVNNACAFLGSGMSKIDDLESRVHGRTRDLENEDELHFGIHTDMLYAQCSPPVQGAQWTGIVTRIAIEMLQSGKVEAVVCVQSQDDDRFAPKPLVARTVDDIIKARGVKPTLSPNLNTLATVEALGVKRLLFIGVGCQVQALRAVEPHLGLEKLYILGTNCVDNGPRKGLEKFLNAASTQPDTVSGYEFMQDYKVHIKHTDGFYERIPYFCLPANDLNDVIAPSCYSCFDYVNNLADMVVGYMGVPYHNVEMTAHPQYITVRNQRGQEMLDSIGSQLVKYPTMSSGKRQPFVMQTVIADDEAKQGRGPDPAPRWVGDLVAYLLLQIGPKGLEFGRYSIEYHYIRNWLYSVRHLGLEKARQRTPSFAQKIVARYNKDGAISRRLQPHAAR</sequence>
<evidence type="ECO:0000313" key="4">
    <source>
        <dbReference type="Proteomes" id="UP001465755"/>
    </source>
</evidence>
<dbReference type="GO" id="GO:0090415">
    <property type="term" value="F:7-hydroxymethyl chlorophyll a reductase activity"/>
    <property type="evidence" value="ECO:0007669"/>
    <property type="project" value="TreeGrafter"/>
</dbReference>
<dbReference type="PANTHER" id="PTHR31332">
    <property type="entry name" value="7-HYDROXYMETHYL CHLOROPHYLL A REDUCTASE, CHLOROPLASTIC"/>
    <property type="match status" value="1"/>
</dbReference>
<keyword evidence="4" id="KW-1185">Reference proteome</keyword>
<dbReference type="EMBL" id="JALJOQ010000213">
    <property type="protein sequence ID" value="KAK9789191.1"/>
    <property type="molecule type" value="Genomic_DNA"/>
</dbReference>
<dbReference type="Proteomes" id="UP001465755">
    <property type="component" value="Unassembled WGS sequence"/>
</dbReference>
<dbReference type="GO" id="GO:0033354">
    <property type="term" value="P:chlorophyll cycle"/>
    <property type="evidence" value="ECO:0007669"/>
    <property type="project" value="TreeGrafter"/>
</dbReference>
<evidence type="ECO:0000259" key="2">
    <source>
        <dbReference type="Pfam" id="PF04432"/>
    </source>
</evidence>
<accession>A0AAW1NRM9</accession>
<dbReference type="Pfam" id="PF04432">
    <property type="entry name" value="FrhB_FdhB_C"/>
    <property type="match status" value="1"/>
</dbReference>
<proteinExistence type="predicted"/>
<comment type="caution">
    <text evidence="3">The sequence shown here is derived from an EMBL/GenBank/DDBJ whole genome shotgun (WGS) entry which is preliminary data.</text>
</comment>
<dbReference type="InterPro" id="IPR007516">
    <property type="entry name" value="Co_F420_Hydgase/DH_bsu_N"/>
</dbReference>
<dbReference type="AlphaFoldDB" id="A0AAW1NRM9"/>
<dbReference type="GO" id="GO:0009507">
    <property type="term" value="C:chloroplast"/>
    <property type="evidence" value="ECO:0007669"/>
    <property type="project" value="TreeGrafter"/>
</dbReference>
<evidence type="ECO:0000259" key="1">
    <source>
        <dbReference type="Pfam" id="PF04422"/>
    </source>
</evidence>
<feature type="domain" description="Coenzyme F420 hydrogenase/dehydrogenase beta subunit N-terminal" evidence="1">
    <location>
        <begin position="112"/>
        <end position="187"/>
    </location>
</feature>
<dbReference type="Pfam" id="PF04422">
    <property type="entry name" value="FrhB_FdhB_N"/>
    <property type="match status" value="1"/>
</dbReference>
<organism evidence="3 4">
    <name type="scientific">Symbiochloris irregularis</name>
    <dbReference type="NCBI Taxonomy" id="706552"/>
    <lineage>
        <taxon>Eukaryota</taxon>
        <taxon>Viridiplantae</taxon>
        <taxon>Chlorophyta</taxon>
        <taxon>core chlorophytes</taxon>
        <taxon>Trebouxiophyceae</taxon>
        <taxon>Trebouxiales</taxon>
        <taxon>Trebouxiaceae</taxon>
        <taxon>Symbiochloris</taxon>
    </lineage>
</organism>
<evidence type="ECO:0000313" key="3">
    <source>
        <dbReference type="EMBL" id="KAK9789191.1"/>
    </source>
</evidence>
<reference evidence="3 4" key="1">
    <citation type="journal article" date="2024" name="Nat. Commun.">
        <title>Phylogenomics reveals the evolutionary origins of lichenization in chlorophyte algae.</title>
        <authorList>
            <person name="Puginier C."/>
            <person name="Libourel C."/>
            <person name="Otte J."/>
            <person name="Skaloud P."/>
            <person name="Haon M."/>
            <person name="Grisel S."/>
            <person name="Petersen M."/>
            <person name="Berrin J.G."/>
            <person name="Delaux P.M."/>
            <person name="Dal Grande F."/>
            <person name="Keller J."/>
        </authorList>
    </citation>
    <scope>NUCLEOTIDE SEQUENCE [LARGE SCALE GENOMIC DNA]</scope>
    <source>
        <strain evidence="3 4">SAG 2036</strain>
    </source>
</reference>
<feature type="domain" description="Coenzyme F420 hydrogenase/dehydrogenase beta subunit C-terminal" evidence="2">
    <location>
        <begin position="196"/>
        <end position="341"/>
    </location>
</feature>
<gene>
    <name evidence="3" type="ORF">WJX73_001217</name>
</gene>